<reference evidence="2" key="1">
    <citation type="journal article" date="2019" name="Int. J. Syst. Evol. Microbiol.">
        <title>The Global Catalogue of Microorganisms (GCM) 10K type strain sequencing project: providing services to taxonomists for standard genome sequencing and annotation.</title>
        <authorList>
            <consortium name="The Broad Institute Genomics Platform"/>
            <consortium name="The Broad Institute Genome Sequencing Center for Infectious Disease"/>
            <person name="Wu L."/>
            <person name="Ma J."/>
        </authorList>
    </citation>
    <scope>NUCLEOTIDE SEQUENCE [LARGE SCALE GENOMIC DNA]</scope>
    <source>
        <strain evidence="2">JCM 16902</strain>
    </source>
</reference>
<name>A0ABP6ZWZ4_9ACTN</name>
<protein>
    <submittedName>
        <fullName evidence="1">Uncharacterized protein</fullName>
    </submittedName>
</protein>
<accession>A0ABP6ZWZ4</accession>
<sequence>MSAVLENHRPIADYLAAVRTALADLPADEVDELTGGLEADLAESLAENGSPVEVFGPPEAYAAELRSAGAGGPRSWVWASSC</sequence>
<dbReference type="EMBL" id="BAAAZO010000006">
    <property type="protein sequence ID" value="GAA3618916.1"/>
    <property type="molecule type" value="Genomic_DNA"/>
</dbReference>
<organism evidence="1 2">
    <name type="scientific">Kineosporia mesophila</name>
    <dbReference type="NCBI Taxonomy" id="566012"/>
    <lineage>
        <taxon>Bacteria</taxon>
        <taxon>Bacillati</taxon>
        <taxon>Actinomycetota</taxon>
        <taxon>Actinomycetes</taxon>
        <taxon>Kineosporiales</taxon>
        <taxon>Kineosporiaceae</taxon>
        <taxon>Kineosporia</taxon>
    </lineage>
</organism>
<dbReference type="Proteomes" id="UP001501074">
    <property type="component" value="Unassembled WGS sequence"/>
</dbReference>
<evidence type="ECO:0000313" key="1">
    <source>
        <dbReference type="EMBL" id="GAA3618916.1"/>
    </source>
</evidence>
<dbReference type="Pfam" id="PF22564">
    <property type="entry name" value="HAAS"/>
    <property type="match status" value="1"/>
</dbReference>
<comment type="caution">
    <text evidence="1">The sequence shown here is derived from an EMBL/GenBank/DDBJ whole genome shotgun (WGS) entry which is preliminary data.</text>
</comment>
<gene>
    <name evidence="1" type="ORF">GCM10022223_39650</name>
</gene>
<dbReference type="RefSeq" id="WP_231480868.1">
    <property type="nucleotide sequence ID" value="NZ_BAAAZO010000006.1"/>
</dbReference>
<evidence type="ECO:0000313" key="2">
    <source>
        <dbReference type="Proteomes" id="UP001501074"/>
    </source>
</evidence>
<proteinExistence type="predicted"/>
<keyword evidence="2" id="KW-1185">Reference proteome</keyword>